<proteinExistence type="predicted"/>
<feature type="signal peptide" evidence="1">
    <location>
        <begin position="1"/>
        <end position="21"/>
    </location>
</feature>
<dbReference type="EMBL" id="BPFB01000003">
    <property type="protein sequence ID" value="GIU42382.1"/>
    <property type="molecule type" value="Genomic_DNA"/>
</dbReference>
<evidence type="ECO:0000313" key="3">
    <source>
        <dbReference type="Proteomes" id="UP000761574"/>
    </source>
</evidence>
<accession>A0ABQ4P4C0</accession>
<evidence type="ECO:0000256" key="1">
    <source>
        <dbReference type="SAM" id="SignalP"/>
    </source>
</evidence>
<keyword evidence="1" id="KW-0732">Signal</keyword>
<keyword evidence="3" id="KW-1185">Reference proteome</keyword>
<gene>
    <name evidence="2" type="ORF">TUM4630_03220</name>
</gene>
<sequence length="77" mass="8286">MINFKTVFAMALLSGSTVVNADEILVDTTDLHASISAQLAEGLTQMQQDLNDDLNAILIAHEDEQLKTEAVSAQLAE</sequence>
<evidence type="ECO:0000313" key="2">
    <source>
        <dbReference type="EMBL" id="GIU42382.1"/>
    </source>
</evidence>
<feature type="chain" id="PRO_5045517893" evidence="1">
    <location>
        <begin position="22"/>
        <end position="77"/>
    </location>
</feature>
<comment type="caution">
    <text evidence="2">The sequence shown here is derived from an EMBL/GenBank/DDBJ whole genome shotgun (WGS) entry which is preliminary data.</text>
</comment>
<reference evidence="2 3" key="1">
    <citation type="submission" date="2021-05" db="EMBL/GenBank/DDBJ databases">
        <title>Molecular characterization for Shewanella algae harboring chromosomal blaOXA-55-like strains isolated from clinical and environment sample.</title>
        <authorList>
            <person name="Ohama Y."/>
            <person name="Aoki K."/>
            <person name="Harada S."/>
            <person name="Moriya K."/>
            <person name="Ishii Y."/>
            <person name="Tateda K."/>
        </authorList>
    </citation>
    <scope>NUCLEOTIDE SEQUENCE [LARGE SCALE GENOMIC DNA]</scope>
    <source>
        <strain evidence="2 3">LMG 23746</strain>
    </source>
</reference>
<name>A0ABQ4P4C0_9GAMM</name>
<dbReference type="RefSeq" id="WP_119977868.1">
    <property type="nucleotide sequence ID" value="NZ_BPFB01000003.1"/>
</dbReference>
<dbReference type="Proteomes" id="UP000761574">
    <property type="component" value="Unassembled WGS sequence"/>
</dbReference>
<protein>
    <submittedName>
        <fullName evidence="2">Uncharacterized protein</fullName>
    </submittedName>
</protein>
<organism evidence="2 3">
    <name type="scientific">Shewanella algidipiscicola</name>
    <dbReference type="NCBI Taxonomy" id="614070"/>
    <lineage>
        <taxon>Bacteria</taxon>
        <taxon>Pseudomonadati</taxon>
        <taxon>Pseudomonadota</taxon>
        <taxon>Gammaproteobacteria</taxon>
        <taxon>Alteromonadales</taxon>
        <taxon>Shewanellaceae</taxon>
        <taxon>Shewanella</taxon>
    </lineage>
</organism>